<dbReference type="SUPFAM" id="SSF53187">
    <property type="entry name" value="Zn-dependent exopeptidases"/>
    <property type="match status" value="1"/>
</dbReference>
<comment type="cofactor">
    <cofactor evidence="3">
        <name>Zn(2+)</name>
        <dbReference type="ChEBI" id="CHEBI:29105"/>
    </cofactor>
    <text evidence="3">Binds 2 Zn(2+) ions per subunit.</text>
</comment>
<dbReference type="Pfam" id="PF01546">
    <property type="entry name" value="Peptidase_M20"/>
    <property type="match status" value="1"/>
</dbReference>
<reference evidence="6" key="1">
    <citation type="submission" date="2017-10" db="EMBL/GenBank/DDBJ databases">
        <authorList>
            <person name="Kravchenko I.K."/>
            <person name="Grouzdev D.S."/>
        </authorList>
    </citation>
    <scope>NUCLEOTIDE SEQUENCE [LARGE SCALE GENOMIC DNA]</scope>
    <source>
        <strain evidence="6">B2</strain>
    </source>
</reference>
<protein>
    <submittedName>
        <fullName evidence="5">Zn-dependent hydrolase</fullName>
    </submittedName>
</protein>
<dbReference type="CDD" id="cd03884">
    <property type="entry name" value="M20_bAS"/>
    <property type="match status" value="1"/>
</dbReference>
<keyword evidence="2 5" id="KW-0378">Hydrolase</keyword>
<dbReference type="NCBIfam" id="TIGR01879">
    <property type="entry name" value="hydantase"/>
    <property type="match status" value="1"/>
</dbReference>
<dbReference type="SUPFAM" id="SSF55031">
    <property type="entry name" value="Bacterial exopeptidase dimerisation domain"/>
    <property type="match status" value="1"/>
</dbReference>
<keyword evidence="3" id="KW-0479">Metal-binding</keyword>
<evidence type="ECO:0000313" key="5">
    <source>
        <dbReference type="EMBL" id="PGH57932.1"/>
    </source>
</evidence>
<dbReference type="Gene3D" id="3.30.70.360">
    <property type="match status" value="1"/>
</dbReference>
<feature type="binding site" evidence="3">
    <location>
        <position position="132"/>
    </location>
    <ligand>
        <name>Zn(2+)</name>
        <dbReference type="ChEBI" id="CHEBI:29105"/>
        <label>2</label>
    </ligand>
</feature>
<feature type="binding site" evidence="3">
    <location>
        <position position="385"/>
    </location>
    <ligand>
        <name>Zn(2+)</name>
        <dbReference type="ChEBI" id="CHEBI:29105"/>
        <label>2</label>
    </ligand>
</feature>
<dbReference type="PIRSF" id="PIRSF001235">
    <property type="entry name" value="Amidase_carbamoylase"/>
    <property type="match status" value="1"/>
</dbReference>
<proteinExistence type="inferred from homology"/>
<evidence type="ECO:0000256" key="1">
    <source>
        <dbReference type="ARBA" id="ARBA00006153"/>
    </source>
</evidence>
<feature type="binding site" evidence="3">
    <location>
        <position position="86"/>
    </location>
    <ligand>
        <name>Zn(2+)</name>
        <dbReference type="ChEBI" id="CHEBI:29105"/>
        <label>1</label>
    </ligand>
</feature>
<dbReference type="RefSeq" id="WP_098735917.1">
    <property type="nucleotide sequence ID" value="NZ_PDKW01000039.1"/>
</dbReference>
<dbReference type="PANTHER" id="PTHR32494:SF5">
    <property type="entry name" value="ALLANTOATE AMIDOHYDROLASE"/>
    <property type="match status" value="1"/>
</dbReference>
<comment type="similarity">
    <text evidence="1">Belongs to the peptidase M20 family.</text>
</comment>
<dbReference type="Pfam" id="PF07687">
    <property type="entry name" value="M20_dimer"/>
    <property type="match status" value="1"/>
</dbReference>
<dbReference type="Proteomes" id="UP000225379">
    <property type="component" value="Unassembled WGS sequence"/>
</dbReference>
<dbReference type="NCBIfam" id="NF009527">
    <property type="entry name" value="PRK12891.1"/>
    <property type="match status" value="1"/>
</dbReference>
<evidence type="ECO:0000313" key="6">
    <source>
        <dbReference type="Proteomes" id="UP000225379"/>
    </source>
</evidence>
<keyword evidence="6" id="KW-1185">Reference proteome</keyword>
<dbReference type="InterPro" id="IPR036264">
    <property type="entry name" value="Bact_exopeptidase_dim_dom"/>
</dbReference>
<accession>A0A2B8BKK1</accession>
<dbReference type="AlphaFoldDB" id="A0A2B8BKK1"/>
<feature type="binding site" evidence="3">
    <location>
        <position position="97"/>
    </location>
    <ligand>
        <name>Zn(2+)</name>
        <dbReference type="ChEBI" id="CHEBI:29105"/>
        <label>2</label>
    </ligand>
</feature>
<dbReference type="NCBIfam" id="NF006769">
    <property type="entry name" value="PRK09290.1-3"/>
    <property type="match status" value="1"/>
</dbReference>
<evidence type="ECO:0000259" key="4">
    <source>
        <dbReference type="Pfam" id="PF07687"/>
    </source>
</evidence>
<comment type="caution">
    <text evidence="5">The sequence shown here is derived from an EMBL/GenBank/DDBJ whole genome shotgun (WGS) entry which is preliminary data.</text>
</comment>
<dbReference type="EMBL" id="PDKW01000039">
    <property type="protein sequence ID" value="PGH57932.1"/>
    <property type="molecule type" value="Genomic_DNA"/>
</dbReference>
<gene>
    <name evidence="5" type="ORF">CRT60_08180</name>
</gene>
<evidence type="ECO:0000256" key="3">
    <source>
        <dbReference type="PIRSR" id="PIRSR001235-1"/>
    </source>
</evidence>
<dbReference type="Gene3D" id="3.40.630.10">
    <property type="entry name" value="Zn peptidases"/>
    <property type="match status" value="1"/>
</dbReference>
<organism evidence="5 6">
    <name type="scientific">Azospirillum palustre</name>
    <dbReference type="NCBI Taxonomy" id="2044885"/>
    <lineage>
        <taxon>Bacteria</taxon>
        <taxon>Pseudomonadati</taxon>
        <taxon>Pseudomonadota</taxon>
        <taxon>Alphaproteobacteria</taxon>
        <taxon>Rhodospirillales</taxon>
        <taxon>Azospirillaceae</taxon>
        <taxon>Azospirillum</taxon>
    </lineage>
</organism>
<dbReference type="GO" id="GO:0016813">
    <property type="term" value="F:hydrolase activity, acting on carbon-nitrogen (but not peptide) bonds, in linear amidines"/>
    <property type="evidence" value="ECO:0007669"/>
    <property type="project" value="InterPro"/>
</dbReference>
<sequence length="428" mass="46164">MSTPQNVAVNGSRLWQSLMDMAQIGGTPKGGVCRLALTDLDKQGRDLFVRWCEEAGCTVSVDRMGNIFARRPGRDDSLPPVIMGSHLDSQPTGGKYDGVYGVLAGLEVVRSLNDMNYVTEAPVEVAVWTNEEGSRFAPAMVSSGVFAGVFDLEYGLSRADLDGKTMGEELARIGYAGDREVGGRKVGAYFEAHIEQGPILEAEGKTIGVVTDCQGQRWYEITFTGQEAHAGPTPMVRRKDALLGAARVVDAVNRIGMKYGPLACATVGLMQIHPNSRNVIPGRVFFTVDFRHPDDGILKAMDGELRAEVERIAGEIGLESDFQQIWYYAPIAFDAACVAAVRKGVERTGHSFRDIVSGAGHDACYLSKVAPTAMVFIPCIDGISHNEVEETTPEWSTAGCEVLLHAVLDRANAMAEQTAPLPPGERVG</sequence>
<dbReference type="InterPro" id="IPR010158">
    <property type="entry name" value="Amidase_Cbmase"/>
</dbReference>
<dbReference type="InterPro" id="IPR002933">
    <property type="entry name" value="Peptidase_M20"/>
</dbReference>
<keyword evidence="3" id="KW-0862">Zinc</keyword>
<dbReference type="NCBIfam" id="NF006771">
    <property type="entry name" value="PRK09290.1-5"/>
    <property type="match status" value="1"/>
</dbReference>
<dbReference type="PANTHER" id="PTHR32494">
    <property type="entry name" value="ALLANTOATE DEIMINASE-RELATED"/>
    <property type="match status" value="1"/>
</dbReference>
<evidence type="ECO:0000256" key="2">
    <source>
        <dbReference type="ARBA" id="ARBA00022801"/>
    </source>
</evidence>
<name>A0A2B8BKK1_9PROT</name>
<dbReference type="OrthoDB" id="9808195at2"/>
<feature type="binding site" evidence="3">
    <location>
        <position position="97"/>
    </location>
    <ligand>
        <name>Zn(2+)</name>
        <dbReference type="ChEBI" id="CHEBI:29105"/>
        <label>1</label>
    </ligand>
</feature>
<feature type="binding site" evidence="3">
    <location>
        <position position="193"/>
    </location>
    <ligand>
        <name>Zn(2+)</name>
        <dbReference type="ChEBI" id="CHEBI:29105"/>
        <label>1</label>
    </ligand>
</feature>
<dbReference type="GO" id="GO:0046872">
    <property type="term" value="F:metal ion binding"/>
    <property type="evidence" value="ECO:0007669"/>
    <property type="project" value="UniProtKB-KW"/>
</dbReference>
<feature type="domain" description="Peptidase M20 dimerisation" evidence="4">
    <location>
        <begin position="215"/>
        <end position="313"/>
    </location>
</feature>
<dbReference type="InterPro" id="IPR011650">
    <property type="entry name" value="Peptidase_M20_dimer"/>
</dbReference>